<feature type="compositionally biased region" description="Basic and acidic residues" evidence="1">
    <location>
        <begin position="1"/>
        <end position="14"/>
    </location>
</feature>
<dbReference type="InParanoid" id="A0A167KZD7"/>
<name>A0A167KZD7_PHYB8</name>
<reference evidence="3" key="1">
    <citation type="submission" date="2015-06" db="EMBL/GenBank/DDBJ databases">
        <title>Expansion of signal transduction pathways in fungi by whole-genome duplication.</title>
        <authorList>
            <consortium name="DOE Joint Genome Institute"/>
            <person name="Corrochano L.M."/>
            <person name="Kuo A."/>
            <person name="Marcet-Houben M."/>
            <person name="Polaino S."/>
            <person name="Salamov A."/>
            <person name="Villalobos J.M."/>
            <person name="Alvarez M.I."/>
            <person name="Avalos J."/>
            <person name="Benito E.P."/>
            <person name="Benoit I."/>
            <person name="Burger G."/>
            <person name="Camino L.P."/>
            <person name="Canovas D."/>
            <person name="Cerda-Olmedo E."/>
            <person name="Cheng J.-F."/>
            <person name="Dominguez A."/>
            <person name="Elias M."/>
            <person name="Eslava A.P."/>
            <person name="Glaser F."/>
            <person name="Grimwood J."/>
            <person name="Gutierrez G."/>
            <person name="Heitman J."/>
            <person name="Henrissat B."/>
            <person name="Iturriaga E.A."/>
            <person name="Lang B.F."/>
            <person name="Lavin J.L."/>
            <person name="Lee S."/>
            <person name="Li W."/>
            <person name="Lindquist E."/>
            <person name="Lopez-Garcia S."/>
            <person name="Luque E.M."/>
            <person name="Marcos A.T."/>
            <person name="Martin J."/>
            <person name="McCluskey K."/>
            <person name="Medina H.R."/>
            <person name="Miralles-Duran A."/>
            <person name="Miyazaki A."/>
            <person name="Munoz-Torres E."/>
            <person name="Oguiza J.A."/>
            <person name="Ohm R."/>
            <person name="Olmedo M."/>
            <person name="Orejas M."/>
            <person name="Ortiz-Castellanos L."/>
            <person name="Pisabarro A.G."/>
            <person name="Rodriguez-Romero J."/>
            <person name="Ruiz-Herrera J."/>
            <person name="Ruiz-Vazquez R."/>
            <person name="Sanz C."/>
            <person name="Schackwitz W."/>
            <person name="Schmutz J."/>
            <person name="Shahriari M."/>
            <person name="Shelest E."/>
            <person name="Silva-Franco F."/>
            <person name="Soanes D."/>
            <person name="Syed K."/>
            <person name="Tagua V.G."/>
            <person name="Talbot N.J."/>
            <person name="Thon M."/>
            <person name="De vries R.P."/>
            <person name="Wiebenga A."/>
            <person name="Yadav J.S."/>
            <person name="Braun E.L."/>
            <person name="Baker S."/>
            <person name="Garre V."/>
            <person name="Horwitz B."/>
            <person name="Torres-Martinez S."/>
            <person name="Idnurm A."/>
            <person name="Herrera-Estrella A."/>
            <person name="Gabaldon T."/>
            <person name="Grigoriev I.V."/>
        </authorList>
    </citation>
    <scope>NUCLEOTIDE SEQUENCE [LARGE SCALE GENOMIC DNA]</scope>
    <source>
        <strain evidence="3">NRRL 1555(-)</strain>
    </source>
</reference>
<evidence type="ECO:0000256" key="1">
    <source>
        <dbReference type="SAM" id="MobiDB-lite"/>
    </source>
</evidence>
<evidence type="ECO:0000313" key="3">
    <source>
        <dbReference type="Proteomes" id="UP000077315"/>
    </source>
</evidence>
<proteinExistence type="predicted"/>
<accession>A0A167KZD7</accession>
<dbReference type="Proteomes" id="UP000077315">
    <property type="component" value="Unassembled WGS sequence"/>
</dbReference>
<protein>
    <submittedName>
        <fullName evidence="2">Uncharacterized protein</fullName>
    </submittedName>
</protein>
<dbReference type="EMBL" id="KV440992">
    <property type="protein sequence ID" value="OAD69226.1"/>
    <property type="molecule type" value="Genomic_DNA"/>
</dbReference>
<feature type="compositionally biased region" description="Basic residues" evidence="1">
    <location>
        <begin position="68"/>
        <end position="78"/>
    </location>
</feature>
<organism evidence="2 3">
    <name type="scientific">Phycomyces blakesleeanus (strain ATCC 8743b / DSM 1359 / FGSC 10004 / NBRC 33097 / NRRL 1555)</name>
    <dbReference type="NCBI Taxonomy" id="763407"/>
    <lineage>
        <taxon>Eukaryota</taxon>
        <taxon>Fungi</taxon>
        <taxon>Fungi incertae sedis</taxon>
        <taxon>Mucoromycota</taxon>
        <taxon>Mucoromycotina</taxon>
        <taxon>Mucoromycetes</taxon>
        <taxon>Mucorales</taxon>
        <taxon>Phycomycetaceae</taxon>
        <taxon>Phycomyces</taxon>
    </lineage>
</organism>
<feature type="region of interest" description="Disordered" evidence="1">
    <location>
        <begin position="57"/>
        <end position="79"/>
    </location>
</feature>
<dbReference type="GeneID" id="28993215"/>
<sequence>MGSDRPLDEAENGKRISKKKKTSANTITTTTLPPFQANTSFTMQLFTIQQHLNSKHQIHQTQAPVSKRSTKTPTKRSTNRVITLTSSMSHCIRNLSSVKKVFGCKGSKKTVASSIAPSPYSFSGNSCIPGVPCESEYSPSSRRLSDRSMALDSLIFDHPSVTICLRPAAYRST</sequence>
<keyword evidence="3" id="KW-1185">Reference proteome</keyword>
<dbReference type="RefSeq" id="XP_018287266.1">
    <property type="nucleotide sequence ID" value="XM_018432309.1"/>
</dbReference>
<dbReference type="AlphaFoldDB" id="A0A167KZD7"/>
<feature type="region of interest" description="Disordered" evidence="1">
    <location>
        <begin position="1"/>
        <end position="31"/>
    </location>
</feature>
<dbReference type="VEuPathDB" id="FungiDB:PHYBLDRAFT_149629"/>
<dbReference type="OrthoDB" id="10420056at2759"/>
<gene>
    <name evidence="2" type="ORF">PHYBLDRAFT_149629</name>
</gene>
<evidence type="ECO:0000313" key="2">
    <source>
        <dbReference type="EMBL" id="OAD69226.1"/>
    </source>
</evidence>